<evidence type="ECO:0000256" key="2">
    <source>
        <dbReference type="ARBA" id="ARBA00022723"/>
    </source>
</evidence>
<keyword evidence="1" id="KW-0004">4Fe-4S</keyword>
<dbReference type="GO" id="GO:0005886">
    <property type="term" value="C:plasma membrane"/>
    <property type="evidence" value="ECO:0007669"/>
    <property type="project" value="TreeGrafter"/>
</dbReference>
<evidence type="ECO:0000256" key="5">
    <source>
        <dbReference type="ARBA" id="ARBA00023014"/>
    </source>
</evidence>
<feature type="domain" description="Cysteine-rich" evidence="6">
    <location>
        <begin position="301"/>
        <end position="412"/>
    </location>
</feature>
<dbReference type="PANTHER" id="PTHR43255:SF1">
    <property type="entry name" value="IRON-SULFUR-BINDING OXIDOREDUCTASE FADF-RELATED"/>
    <property type="match status" value="1"/>
</dbReference>
<keyword evidence="2" id="KW-0479">Metal-binding</keyword>
<comment type="caution">
    <text evidence="8">The sequence shown here is derived from an EMBL/GenBank/DDBJ whole genome shotgun (WGS) entry which is preliminary data.</text>
</comment>
<evidence type="ECO:0000313" key="8">
    <source>
        <dbReference type="EMBL" id="MBI5251140.1"/>
    </source>
</evidence>
<dbReference type="PANTHER" id="PTHR43255">
    <property type="entry name" value="IRON-SULFUR-BINDING OXIDOREDUCTASE FADF-RELATED-RELATED"/>
    <property type="match status" value="1"/>
</dbReference>
<evidence type="ECO:0000256" key="3">
    <source>
        <dbReference type="ARBA" id="ARBA00023002"/>
    </source>
</evidence>
<dbReference type="EMBL" id="JACRDE010000435">
    <property type="protein sequence ID" value="MBI5251140.1"/>
    <property type="molecule type" value="Genomic_DNA"/>
</dbReference>
<feature type="domain" description="Cysteine-rich" evidence="6">
    <location>
        <begin position="167"/>
        <end position="256"/>
    </location>
</feature>
<evidence type="ECO:0000259" key="7">
    <source>
        <dbReference type="Pfam" id="PF13183"/>
    </source>
</evidence>
<keyword evidence="4" id="KW-0408">Iron</keyword>
<organism evidence="8 9">
    <name type="scientific">Desulfomonile tiedjei</name>
    <dbReference type="NCBI Taxonomy" id="2358"/>
    <lineage>
        <taxon>Bacteria</taxon>
        <taxon>Pseudomonadati</taxon>
        <taxon>Thermodesulfobacteriota</taxon>
        <taxon>Desulfomonilia</taxon>
        <taxon>Desulfomonilales</taxon>
        <taxon>Desulfomonilaceae</taxon>
        <taxon>Desulfomonile</taxon>
    </lineage>
</organism>
<reference evidence="8" key="1">
    <citation type="submission" date="2020-07" db="EMBL/GenBank/DDBJ databases">
        <title>Huge and variable diversity of episymbiotic CPR bacteria and DPANN archaea in groundwater ecosystems.</title>
        <authorList>
            <person name="He C.Y."/>
            <person name="Keren R."/>
            <person name="Whittaker M."/>
            <person name="Farag I.F."/>
            <person name="Doudna J."/>
            <person name="Cate J.H.D."/>
            <person name="Banfield J.F."/>
        </authorList>
    </citation>
    <scope>NUCLEOTIDE SEQUENCE</scope>
    <source>
        <strain evidence="8">NC_groundwater_1664_Pr3_B-0.1um_52_9</strain>
    </source>
</reference>
<sequence>MDWKIAELKELEDKIWRCTACGTCKIAYDYGPPPTFGEICPAGTEFGFEGFMASKGKIAFARGILSGELPWDEELLEAIYKCTVCAGCQNQCQLDHKPFIPEIIEAMRRKAVEEGVGPMPLHKNLLQSMKNYNNPYQGPRRVRTDWTRPFKKAGKPIKDLNKEPAPVLFFVGCTGAFNTAARAVPTSTASIFQKLGMDFGILGENEICCGSTAMRVGDSEEFKRVATKNLETFKWLRDERGVKTIISSCAGCYRAIKKDYSLSSEYDKVMEGIEVVHTADYLSRLHKEGKLKFRGELPWKVTYHDPCHTGRHLNKFIIDHEGKELWKGAYLDVDQSECLYEQPRDLLKAIPGIEFLEMKRNRANSFCCGGGGGVMTGFGDWARKNASLRVQEGMDTGAERIVSICPFCHFNLNEGAKRIGSQVQVHDLTELVDQVLVGCDGD</sequence>
<evidence type="ECO:0000313" key="9">
    <source>
        <dbReference type="Proteomes" id="UP000807825"/>
    </source>
</evidence>
<keyword evidence="3" id="KW-0560">Oxidoreductase</keyword>
<gene>
    <name evidence="8" type="ORF">HY912_16750</name>
</gene>
<dbReference type="Pfam" id="PF13183">
    <property type="entry name" value="Fer4_8"/>
    <property type="match status" value="1"/>
</dbReference>
<name>A0A9D6V5S9_9BACT</name>
<evidence type="ECO:0000259" key="6">
    <source>
        <dbReference type="Pfam" id="PF02754"/>
    </source>
</evidence>
<keyword evidence="5" id="KW-0411">Iron-sulfur</keyword>
<dbReference type="InterPro" id="IPR051460">
    <property type="entry name" value="HdrC_iron-sulfur_subunit"/>
</dbReference>
<evidence type="ECO:0000256" key="1">
    <source>
        <dbReference type="ARBA" id="ARBA00022485"/>
    </source>
</evidence>
<dbReference type="InterPro" id="IPR004017">
    <property type="entry name" value="Cys_rich_dom"/>
</dbReference>
<dbReference type="Proteomes" id="UP000807825">
    <property type="component" value="Unassembled WGS sequence"/>
</dbReference>
<dbReference type="AlphaFoldDB" id="A0A9D6V5S9"/>
<accession>A0A9D6V5S9</accession>
<dbReference type="GO" id="GO:0016491">
    <property type="term" value="F:oxidoreductase activity"/>
    <property type="evidence" value="ECO:0007669"/>
    <property type="project" value="UniProtKB-KW"/>
</dbReference>
<dbReference type="Pfam" id="PF02754">
    <property type="entry name" value="CCG"/>
    <property type="match status" value="2"/>
</dbReference>
<dbReference type="GO" id="GO:0046872">
    <property type="term" value="F:metal ion binding"/>
    <property type="evidence" value="ECO:0007669"/>
    <property type="project" value="UniProtKB-KW"/>
</dbReference>
<dbReference type="InterPro" id="IPR017896">
    <property type="entry name" value="4Fe4S_Fe-S-bd"/>
</dbReference>
<feature type="domain" description="4Fe-4S ferredoxin-type" evidence="7">
    <location>
        <begin position="17"/>
        <end position="93"/>
    </location>
</feature>
<evidence type="ECO:0000256" key="4">
    <source>
        <dbReference type="ARBA" id="ARBA00023004"/>
    </source>
</evidence>
<dbReference type="GO" id="GO:0051539">
    <property type="term" value="F:4 iron, 4 sulfur cluster binding"/>
    <property type="evidence" value="ECO:0007669"/>
    <property type="project" value="UniProtKB-KW"/>
</dbReference>
<proteinExistence type="predicted"/>
<protein>
    <submittedName>
        <fullName evidence="8">(Fe-S)-binding protein</fullName>
    </submittedName>
</protein>